<organism evidence="3 4">
    <name type="scientific">Alkalicoccobacillus gibsonii</name>
    <dbReference type="NCBI Taxonomy" id="79881"/>
    <lineage>
        <taxon>Bacteria</taxon>
        <taxon>Bacillati</taxon>
        <taxon>Bacillota</taxon>
        <taxon>Bacilli</taxon>
        <taxon>Bacillales</taxon>
        <taxon>Bacillaceae</taxon>
        <taxon>Alkalicoccobacillus</taxon>
    </lineage>
</organism>
<feature type="region of interest" description="Disordered" evidence="1">
    <location>
        <begin position="35"/>
        <end position="54"/>
    </location>
</feature>
<keyword evidence="3" id="KW-0240">DNA-directed RNA polymerase</keyword>
<protein>
    <submittedName>
        <fullName evidence="3">DNA-directed RNA polymerase subunit beta</fullName>
    </submittedName>
</protein>
<dbReference type="InterPro" id="IPR024596">
    <property type="entry name" value="RNApol_su_b/EpuA"/>
</dbReference>
<keyword evidence="4" id="KW-1185">Reference proteome</keyword>
<keyword evidence="2" id="KW-1133">Transmembrane helix</keyword>
<proteinExistence type="predicted"/>
<sequence>MNKNQEKPQKSETKTTEAPKKQTKAKTITRAEIREAKAKKKAEQKAQQKAEKPARVKKGRIRILPIWLRLYIILTLIGASLFLGMMVGYGTIGGQDPFEVFKLETWYHIVDLMKGVED</sequence>
<dbReference type="GO" id="GO:0000428">
    <property type="term" value="C:DNA-directed RNA polymerase complex"/>
    <property type="evidence" value="ECO:0007669"/>
    <property type="project" value="UniProtKB-KW"/>
</dbReference>
<evidence type="ECO:0000256" key="2">
    <source>
        <dbReference type="SAM" id="Phobius"/>
    </source>
</evidence>
<dbReference type="RefSeq" id="WP_343131599.1">
    <property type="nucleotide sequence ID" value="NZ_JBCITK010000001.1"/>
</dbReference>
<dbReference type="EMBL" id="JBCITK010000001">
    <property type="protein sequence ID" value="MEN0644977.1"/>
    <property type="molecule type" value="Genomic_DNA"/>
</dbReference>
<evidence type="ECO:0000313" key="4">
    <source>
        <dbReference type="Proteomes" id="UP001418796"/>
    </source>
</evidence>
<evidence type="ECO:0000256" key="1">
    <source>
        <dbReference type="SAM" id="MobiDB-lite"/>
    </source>
</evidence>
<keyword evidence="3" id="KW-0804">Transcription</keyword>
<dbReference type="Proteomes" id="UP001418796">
    <property type="component" value="Unassembled WGS sequence"/>
</dbReference>
<feature type="compositionally biased region" description="Basic and acidic residues" evidence="1">
    <location>
        <begin position="1"/>
        <end position="20"/>
    </location>
</feature>
<comment type="caution">
    <text evidence="3">The sequence shown here is derived from an EMBL/GenBank/DDBJ whole genome shotgun (WGS) entry which is preliminary data.</text>
</comment>
<evidence type="ECO:0000313" key="3">
    <source>
        <dbReference type="EMBL" id="MEN0644977.1"/>
    </source>
</evidence>
<feature type="region of interest" description="Disordered" evidence="1">
    <location>
        <begin position="1"/>
        <end position="28"/>
    </location>
</feature>
<accession>A0ABU9VM60</accession>
<reference evidence="3 4" key="1">
    <citation type="submission" date="2024-03" db="EMBL/GenBank/DDBJ databases">
        <title>Bacilli Hybrid Assemblies.</title>
        <authorList>
            <person name="Kovac J."/>
        </authorList>
    </citation>
    <scope>NUCLEOTIDE SEQUENCE [LARGE SCALE GENOMIC DNA]</scope>
    <source>
        <strain evidence="3 4">FSL R7-0666</strain>
    </source>
</reference>
<feature type="transmembrane region" description="Helical" evidence="2">
    <location>
        <begin position="66"/>
        <end position="92"/>
    </location>
</feature>
<keyword evidence="2" id="KW-0812">Transmembrane</keyword>
<name>A0ABU9VM60_9BACI</name>
<keyword evidence="2" id="KW-0472">Membrane</keyword>
<gene>
    <name evidence="3" type="ORF">MKY91_17610</name>
</gene>
<dbReference type="Pfam" id="PF11772">
    <property type="entry name" value="EpuA"/>
    <property type="match status" value="1"/>
</dbReference>